<dbReference type="RefSeq" id="WP_379021376.1">
    <property type="nucleotide sequence ID" value="NZ_JBHRTA010000023.1"/>
</dbReference>
<sequence length="196" mass="23177">MQFGSDVLETDNELWNSLKQGNEGAFDRIYQRYVRLLYKEISKRINDQSAVADLTQDLFLSLWEKRDTIQPQGEIYPYLYGMAINRVLNYYRKNKHLPHFVTIWDNLPEEIADTDELSIAFRQAHNEELESLLDIAITELPPRMKQVYTLRYVRNKTVSEIADMLATSPHTVYNQLKVIRKRFVAALKNTSYFLFF</sequence>
<dbReference type="PANTHER" id="PTHR43133">
    <property type="entry name" value="RNA POLYMERASE ECF-TYPE SIGMA FACTO"/>
    <property type="match status" value="1"/>
</dbReference>
<gene>
    <name evidence="7" type="ORF">ACFOET_08075</name>
</gene>
<evidence type="ECO:0000313" key="7">
    <source>
        <dbReference type="EMBL" id="MFC3197566.1"/>
    </source>
</evidence>
<keyword evidence="2" id="KW-0805">Transcription regulation</keyword>
<dbReference type="PANTHER" id="PTHR43133:SF46">
    <property type="entry name" value="RNA POLYMERASE SIGMA-70 FACTOR ECF SUBFAMILY"/>
    <property type="match status" value="1"/>
</dbReference>
<keyword evidence="3" id="KW-0731">Sigma factor</keyword>
<proteinExistence type="inferred from homology"/>
<evidence type="ECO:0000259" key="6">
    <source>
        <dbReference type="Pfam" id="PF08281"/>
    </source>
</evidence>
<evidence type="ECO:0000256" key="2">
    <source>
        <dbReference type="ARBA" id="ARBA00023015"/>
    </source>
</evidence>
<organism evidence="7 8">
    <name type="scientific">Parapedobacter deserti</name>
    <dbReference type="NCBI Taxonomy" id="1912957"/>
    <lineage>
        <taxon>Bacteria</taxon>
        <taxon>Pseudomonadati</taxon>
        <taxon>Bacteroidota</taxon>
        <taxon>Sphingobacteriia</taxon>
        <taxon>Sphingobacteriales</taxon>
        <taxon>Sphingobacteriaceae</taxon>
        <taxon>Parapedobacter</taxon>
    </lineage>
</organism>
<accession>A0ABV7JHR4</accession>
<dbReference type="InterPro" id="IPR007627">
    <property type="entry name" value="RNA_pol_sigma70_r2"/>
</dbReference>
<dbReference type="EMBL" id="JBHRTA010000023">
    <property type="protein sequence ID" value="MFC3197566.1"/>
    <property type="molecule type" value="Genomic_DNA"/>
</dbReference>
<dbReference type="InterPro" id="IPR039425">
    <property type="entry name" value="RNA_pol_sigma-70-like"/>
</dbReference>
<dbReference type="Gene3D" id="1.10.1740.10">
    <property type="match status" value="1"/>
</dbReference>
<name>A0ABV7JHR4_9SPHI</name>
<comment type="caution">
    <text evidence="7">The sequence shown here is derived from an EMBL/GenBank/DDBJ whole genome shotgun (WGS) entry which is preliminary data.</text>
</comment>
<keyword evidence="4" id="KW-0804">Transcription</keyword>
<protein>
    <submittedName>
        <fullName evidence="7">RNA polymerase sigma factor</fullName>
    </submittedName>
</protein>
<dbReference type="Proteomes" id="UP001595526">
    <property type="component" value="Unassembled WGS sequence"/>
</dbReference>
<comment type="similarity">
    <text evidence="1">Belongs to the sigma-70 factor family. ECF subfamily.</text>
</comment>
<reference evidence="8" key="1">
    <citation type="journal article" date="2019" name="Int. J. Syst. Evol. Microbiol.">
        <title>The Global Catalogue of Microorganisms (GCM) 10K type strain sequencing project: providing services to taxonomists for standard genome sequencing and annotation.</title>
        <authorList>
            <consortium name="The Broad Institute Genomics Platform"/>
            <consortium name="The Broad Institute Genome Sequencing Center for Infectious Disease"/>
            <person name="Wu L."/>
            <person name="Ma J."/>
        </authorList>
    </citation>
    <scope>NUCLEOTIDE SEQUENCE [LARGE SCALE GENOMIC DNA]</scope>
    <source>
        <strain evidence="8">KCTC 52416</strain>
    </source>
</reference>
<feature type="domain" description="RNA polymerase sigma factor 70 region 4 type 2" evidence="6">
    <location>
        <begin position="136"/>
        <end position="182"/>
    </location>
</feature>
<dbReference type="SUPFAM" id="SSF88946">
    <property type="entry name" value="Sigma2 domain of RNA polymerase sigma factors"/>
    <property type="match status" value="1"/>
</dbReference>
<dbReference type="Pfam" id="PF04542">
    <property type="entry name" value="Sigma70_r2"/>
    <property type="match status" value="1"/>
</dbReference>
<dbReference type="InterPro" id="IPR014284">
    <property type="entry name" value="RNA_pol_sigma-70_dom"/>
</dbReference>
<evidence type="ECO:0000256" key="3">
    <source>
        <dbReference type="ARBA" id="ARBA00023082"/>
    </source>
</evidence>
<dbReference type="InterPro" id="IPR036388">
    <property type="entry name" value="WH-like_DNA-bd_sf"/>
</dbReference>
<dbReference type="InterPro" id="IPR013324">
    <property type="entry name" value="RNA_pol_sigma_r3/r4-like"/>
</dbReference>
<evidence type="ECO:0000259" key="5">
    <source>
        <dbReference type="Pfam" id="PF04542"/>
    </source>
</evidence>
<keyword evidence="8" id="KW-1185">Reference proteome</keyword>
<evidence type="ECO:0000313" key="8">
    <source>
        <dbReference type="Proteomes" id="UP001595526"/>
    </source>
</evidence>
<feature type="domain" description="RNA polymerase sigma-70 region 2" evidence="5">
    <location>
        <begin position="29"/>
        <end position="95"/>
    </location>
</feature>
<dbReference type="NCBIfam" id="TIGR02937">
    <property type="entry name" value="sigma70-ECF"/>
    <property type="match status" value="1"/>
</dbReference>
<dbReference type="InterPro" id="IPR013249">
    <property type="entry name" value="RNA_pol_sigma70_r4_t2"/>
</dbReference>
<dbReference type="SUPFAM" id="SSF88659">
    <property type="entry name" value="Sigma3 and sigma4 domains of RNA polymerase sigma factors"/>
    <property type="match status" value="1"/>
</dbReference>
<dbReference type="InterPro" id="IPR013325">
    <property type="entry name" value="RNA_pol_sigma_r2"/>
</dbReference>
<dbReference type="Pfam" id="PF08281">
    <property type="entry name" value="Sigma70_r4_2"/>
    <property type="match status" value="1"/>
</dbReference>
<evidence type="ECO:0000256" key="1">
    <source>
        <dbReference type="ARBA" id="ARBA00010641"/>
    </source>
</evidence>
<evidence type="ECO:0000256" key="4">
    <source>
        <dbReference type="ARBA" id="ARBA00023163"/>
    </source>
</evidence>
<dbReference type="Gene3D" id="1.10.10.10">
    <property type="entry name" value="Winged helix-like DNA-binding domain superfamily/Winged helix DNA-binding domain"/>
    <property type="match status" value="1"/>
</dbReference>